<organism evidence="1 2">
    <name type="scientific">Brachionus plicatilis</name>
    <name type="common">Marine rotifer</name>
    <name type="synonym">Brachionus muelleri</name>
    <dbReference type="NCBI Taxonomy" id="10195"/>
    <lineage>
        <taxon>Eukaryota</taxon>
        <taxon>Metazoa</taxon>
        <taxon>Spiralia</taxon>
        <taxon>Gnathifera</taxon>
        <taxon>Rotifera</taxon>
        <taxon>Eurotatoria</taxon>
        <taxon>Monogononta</taxon>
        <taxon>Pseudotrocha</taxon>
        <taxon>Ploima</taxon>
        <taxon>Brachionidae</taxon>
        <taxon>Brachionus</taxon>
    </lineage>
</organism>
<sequence>MSFHNKISHFANLVFSSRLLFAIGFSRKAQFRVLTVTAIKAALKTKETGQMQGLINRLGLTWERWYGMHTLKINFGFNCMQYHARVYVDVLEAVLNGGQFDVQYVCIEHHVLNVGELTIAVVDKFQRDTFFVFDPQNSGSVPQIVFVELGAHCQLGHIADRVQLIGAQSYATVARLLKLLEFLVELGKFGI</sequence>
<proteinExistence type="predicted"/>
<dbReference type="EMBL" id="REGN01005539">
    <property type="protein sequence ID" value="RNA12983.1"/>
    <property type="molecule type" value="Genomic_DNA"/>
</dbReference>
<dbReference type="AlphaFoldDB" id="A0A3M7QNW4"/>
<reference evidence="1 2" key="1">
    <citation type="journal article" date="2018" name="Sci. Rep.">
        <title>Genomic signatures of local adaptation to the degree of environmental predictability in rotifers.</title>
        <authorList>
            <person name="Franch-Gras L."/>
            <person name="Hahn C."/>
            <person name="Garcia-Roger E.M."/>
            <person name="Carmona M.J."/>
            <person name="Serra M."/>
            <person name="Gomez A."/>
        </authorList>
    </citation>
    <scope>NUCLEOTIDE SEQUENCE [LARGE SCALE GENOMIC DNA]</scope>
    <source>
        <strain evidence="1">HYR1</strain>
    </source>
</reference>
<protein>
    <submittedName>
        <fullName evidence="1">Uncharacterized protein</fullName>
    </submittedName>
</protein>
<evidence type="ECO:0000313" key="2">
    <source>
        <dbReference type="Proteomes" id="UP000276133"/>
    </source>
</evidence>
<gene>
    <name evidence="1" type="ORF">BpHYR1_039597</name>
</gene>
<dbReference type="Proteomes" id="UP000276133">
    <property type="component" value="Unassembled WGS sequence"/>
</dbReference>
<accession>A0A3M7QNW4</accession>
<comment type="caution">
    <text evidence="1">The sequence shown here is derived from an EMBL/GenBank/DDBJ whole genome shotgun (WGS) entry which is preliminary data.</text>
</comment>
<name>A0A3M7QNW4_BRAPC</name>
<keyword evidence="2" id="KW-1185">Reference proteome</keyword>
<evidence type="ECO:0000313" key="1">
    <source>
        <dbReference type="EMBL" id="RNA12983.1"/>
    </source>
</evidence>